<gene>
    <name evidence="2" type="ORF">ACFPZ3_45555</name>
</gene>
<dbReference type="EMBL" id="JBHSPA010000062">
    <property type="protein sequence ID" value="MFC5831164.1"/>
    <property type="molecule type" value="Genomic_DNA"/>
</dbReference>
<evidence type="ECO:0000313" key="3">
    <source>
        <dbReference type="Proteomes" id="UP001596058"/>
    </source>
</evidence>
<feature type="domain" description="Methyltransferase" evidence="1">
    <location>
        <begin position="39"/>
        <end position="134"/>
    </location>
</feature>
<dbReference type="RefSeq" id="WP_379520642.1">
    <property type="nucleotide sequence ID" value="NZ_JBHSPA010000062.1"/>
</dbReference>
<reference evidence="3" key="1">
    <citation type="journal article" date="2019" name="Int. J. Syst. Evol. Microbiol.">
        <title>The Global Catalogue of Microorganisms (GCM) 10K type strain sequencing project: providing services to taxonomists for standard genome sequencing and annotation.</title>
        <authorList>
            <consortium name="The Broad Institute Genomics Platform"/>
            <consortium name="The Broad Institute Genome Sequencing Center for Infectious Disease"/>
            <person name="Wu L."/>
            <person name="Ma J."/>
        </authorList>
    </citation>
    <scope>NUCLEOTIDE SEQUENCE [LARGE SCALE GENOMIC DNA]</scope>
    <source>
        <strain evidence="3">CCUG 53903</strain>
    </source>
</reference>
<dbReference type="Gene3D" id="3.40.50.150">
    <property type="entry name" value="Vaccinia Virus protein VP39"/>
    <property type="match status" value="1"/>
</dbReference>
<protein>
    <submittedName>
        <fullName evidence="2">Class I SAM-dependent methyltransferase</fullName>
        <ecNumber evidence="2">2.1.-.-</ecNumber>
    </submittedName>
</protein>
<evidence type="ECO:0000313" key="2">
    <source>
        <dbReference type="EMBL" id="MFC5831164.1"/>
    </source>
</evidence>
<proteinExistence type="predicted"/>
<accession>A0ABW1D1K2</accession>
<name>A0ABW1D1K2_9ACTN</name>
<dbReference type="SUPFAM" id="SSF53335">
    <property type="entry name" value="S-adenosyl-L-methionine-dependent methyltransferases"/>
    <property type="match status" value="1"/>
</dbReference>
<keyword evidence="2" id="KW-0808">Transferase</keyword>
<dbReference type="EC" id="2.1.-.-" evidence="2"/>
<sequence length="232" mass="25679">MASTWDEAFADRYEEWSAHMAADVAFYAGLAKEADGPLVELAVGNGRVAIPVARATGRRVVGIDLSPVMLEQARVRAAEQGVELDLREGDMREFELDEPAALIYCPFRSLQHLPTWADRRRAFERVAASLLPGGRFAWNAIAFDHHFAARADGARQGEPVPHTTRFAVGDNRIDIVLDDGARSSSWWATKNEWLGLVDVAGLEVEALYGGFGREPFTEDSREYVFVAAKTKQ</sequence>
<dbReference type="Proteomes" id="UP001596058">
    <property type="component" value="Unassembled WGS sequence"/>
</dbReference>
<dbReference type="CDD" id="cd02440">
    <property type="entry name" value="AdoMet_MTases"/>
    <property type="match status" value="1"/>
</dbReference>
<keyword evidence="3" id="KW-1185">Reference proteome</keyword>
<dbReference type="GO" id="GO:0032259">
    <property type="term" value="P:methylation"/>
    <property type="evidence" value="ECO:0007669"/>
    <property type="project" value="UniProtKB-KW"/>
</dbReference>
<comment type="caution">
    <text evidence="2">The sequence shown here is derived from an EMBL/GenBank/DDBJ whole genome shotgun (WGS) entry which is preliminary data.</text>
</comment>
<organism evidence="2 3">
    <name type="scientific">Nonomuraea insulae</name>
    <dbReference type="NCBI Taxonomy" id="1616787"/>
    <lineage>
        <taxon>Bacteria</taxon>
        <taxon>Bacillati</taxon>
        <taxon>Actinomycetota</taxon>
        <taxon>Actinomycetes</taxon>
        <taxon>Streptosporangiales</taxon>
        <taxon>Streptosporangiaceae</taxon>
        <taxon>Nonomuraea</taxon>
    </lineage>
</organism>
<keyword evidence="2" id="KW-0489">Methyltransferase</keyword>
<dbReference type="InterPro" id="IPR041698">
    <property type="entry name" value="Methyltransf_25"/>
</dbReference>
<dbReference type="InterPro" id="IPR029063">
    <property type="entry name" value="SAM-dependent_MTases_sf"/>
</dbReference>
<evidence type="ECO:0000259" key="1">
    <source>
        <dbReference type="Pfam" id="PF13649"/>
    </source>
</evidence>
<dbReference type="GO" id="GO:0008168">
    <property type="term" value="F:methyltransferase activity"/>
    <property type="evidence" value="ECO:0007669"/>
    <property type="project" value="UniProtKB-KW"/>
</dbReference>
<dbReference type="Pfam" id="PF13649">
    <property type="entry name" value="Methyltransf_25"/>
    <property type="match status" value="1"/>
</dbReference>